<evidence type="ECO:0000256" key="1">
    <source>
        <dbReference type="ARBA" id="ARBA00001946"/>
    </source>
</evidence>
<dbReference type="HAMAP" id="MF_01635">
    <property type="entry name" value="UbiA"/>
    <property type="match status" value="1"/>
</dbReference>
<dbReference type="GO" id="GO:0008299">
    <property type="term" value="P:isoprenoid biosynthetic process"/>
    <property type="evidence" value="ECO:0007669"/>
    <property type="project" value="UniProtKB-UniRule"/>
</dbReference>
<dbReference type="Gene3D" id="1.20.120.1780">
    <property type="entry name" value="UbiA prenyltransferase"/>
    <property type="match status" value="1"/>
</dbReference>
<dbReference type="CDD" id="cd13959">
    <property type="entry name" value="PT_UbiA_COQ2"/>
    <property type="match status" value="1"/>
</dbReference>
<keyword evidence="9" id="KW-0496">Mitochondrion</keyword>
<comment type="subcellular location">
    <subcellularLocation>
        <location evidence="2">Membrane</location>
        <topology evidence="2">Multi-pass membrane protein</topology>
    </subcellularLocation>
    <subcellularLocation>
        <location evidence="9">Mitochondrion inner membrane</location>
        <topology evidence="9">Multi-pass membrane protein</topology>
        <orientation evidence="9">Matrix side</orientation>
    </subcellularLocation>
</comment>
<comment type="catalytic activity">
    <reaction evidence="8">
        <text>4-hydroxybenzoate + (2E)-geranyl diphosphate = 3-geranyl-4-hydroxybenzoate + diphosphate</text>
        <dbReference type="Rhea" id="RHEA:27854"/>
        <dbReference type="ChEBI" id="CHEBI:17879"/>
        <dbReference type="ChEBI" id="CHEBI:33019"/>
        <dbReference type="ChEBI" id="CHEBI:58057"/>
        <dbReference type="ChEBI" id="CHEBI:60878"/>
        <dbReference type="EC" id="2.5.1.93"/>
    </reaction>
</comment>
<comment type="caution">
    <text evidence="11">The sequence shown here is derived from an EMBL/GenBank/DDBJ whole genome shotgun (WGS) entry which is preliminary data.</text>
</comment>
<comment type="catalytic activity">
    <reaction evidence="9">
        <text>an all-trans-polyprenyl diphosphate + 4-hydroxybenzoate = a 4-hydroxy-3-(all-trans-polyprenyl)benzoate + diphosphate</text>
        <dbReference type="Rhea" id="RHEA:44504"/>
        <dbReference type="Rhea" id="RHEA-COMP:9514"/>
        <dbReference type="Rhea" id="RHEA-COMP:9564"/>
        <dbReference type="ChEBI" id="CHEBI:17879"/>
        <dbReference type="ChEBI" id="CHEBI:33019"/>
        <dbReference type="ChEBI" id="CHEBI:58914"/>
        <dbReference type="ChEBI" id="CHEBI:78396"/>
        <dbReference type="EC" id="2.5.1.39"/>
    </reaction>
</comment>
<evidence type="ECO:0000313" key="12">
    <source>
        <dbReference type="Proteomes" id="UP001445335"/>
    </source>
</evidence>
<proteinExistence type="inferred from homology"/>
<dbReference type="GO" id="GO:0005743">
    <property type="term" value="C:mitochondrial inner membrane"/>
    <property type="evidence" value="ECO:0007669"/>
    <property type="project" value="UniProtKB-SubCell"/>
</dbReference>
<evidence type="ECO:0000256" key="5">
    <source>
        <dbReference type="ARBA" id="ARBA00022692"/>
    </source>
</evidence>
<evidence type="ECO:0000256" key="9">
    <source>
        <dbReference type="HAMAP-Rule" id="MF_03189"/>
    </source>
</evidence>
<keyword evidence="4 9" id="KW-0808">Transferase</keyword>
<dbReference type="Gene3D" id="1.10.357.140">
    <property type="entry name" value="UbiA prenyltransferase"/>
    <property type="match status" value="1"/>
</dbReference>
<dbReference type="GO" id="GO:0008412">
    <property type="term" value="F:4-hydroxybenzoate polyprenyltransferase activity"/>
    <property type="evidence" value="ECO:0007669"/>
    <property type="project" value="UniProtKB-EC"/>
</dbReference>
<evidence type="ECO:0000256" key="4">
    <source>
        <dbReference type="ARBA" id="ARBA00022679"/>
    </source>
</evidence>
<evidence type="ECO:0000256" key="10">
    <source>
        <dbReference type="SAM" id="SignalP"/>
    </source>
</evidence>
<dbReference type="GO" id="GO:0006744">
    <property type="term" value="P:ubiquinone biosynthetic process"/>
    <property type="evidence" value="ECO:0007669"/>
    <property type="project" value="UniProtKB-UniRule"/>
</dbReference>
<feature type="transmembrane region" description="Helical" evidence="9">
    <location>
        <begin position="153"/>
        <end position="170"/>
    </location>
</feature>
<dbReference type="Pfam" id="PF01040">
    <property type="entry name" value="UbiA"/>
    <property type="match status" value="1"/>
</dbReference>
<dbReference type="PROSITE" id="PS00943">
    <property type="entry name" value="UBIA"/>
    <property type="match status" value="1"/>
</dbReference>
<keyword evidence="9" id="KW-0414">Isoprene biosynthesis</keyword>
<dbReference type="InterPro" id="IPR000537">
    <property type="entry name" value="UbiA_prenyltransferase"/>
</dbReference>
<keyword evidence="9" id="KW-0831">Ubiquinone biosynthesis</keyword>
<sequence>MRLEKPIGTWLLAWPCFWSIALAAPPGALPDLRMLALFGTGAVLLRGAGCTVNDLWDADLDRRVERTASRPLAAGTLQPRHALGLLAAQLGLGLGVLLQLNTYSIVLGASSLALVFTYPALKRFTYWPQAYLGLTFNWGALLGWAAVHGGCDWGAVLPLYAAGVCWTLVYDTIYAHQDKRDDVQAGIKSTALLFGAHTKQWLTGFSAANVGLLCLTGQAVGAGLPYYTGVAMAGMHLAWQVAAVDLDSQGDCLAKFGSNKWYGLLLFGGIVLDKLAA</sequence>
<dbReference type="FunFam" id="1.20.120.1780:FF:000001">
    <property type="entry name" value="4-hydroxybenzoate octaprenyltransferase"/>
    <property type="match status" value="1"/>
</dbReference>
<keyword evidence="7 9" id="KW-0472">Membrane</keyword>
<dbReference type="NCBIfam" id="TIGR01474">
    <property type="entry name" value="ubiA_proteo"/>
    <property type="match status" value="1"/>
</dbReference>
<dbReference type="EMBL" id="JALJOU010000006">
    <property type="protein sequence ID" value="KAK9843530.1"/>
    <property type="molecule type" value="Genomic_DNA"/>
</dbReference>
<comment type="similarity">
    <text evidence="3 9">Belongs to the UbiA prenyltransferase family.</text>
</comment>
<evidence type="ECO:0000256" key="7">
    <source>
        <dbReference type="ARBA" id="ARBA00023136"/>
    </source>
</evidence>
<keyword evidence="12" id="KW-1185">Reference proteome</keyword>
<dbReference type="EC" id="2.5.1.39" evidence="9"/>
<comment type="cofactor">
    <cofactor evidence="1 9">
        <name>Mg(2+)</name>
        <dbReference type="ChEBI" id="CHEBI:18420"/>
    </cofactor>
</comment>
<keyword evidence="10" id="KW-0732">Signal</keyword>
<feature type="transmembrane region" description="Helical" evidence="9">
    <location>
        <begin position="100"/>
        <end position="118"/>
    </location>
</feature>
<dbReference type="PANTHER" id="PTHR11048:SF28">
    <property type="entry name" value="4-HYDROXYBENZOATE POLYPRENYLTRANSFERASE, MITOCHONDRIAL"/>
    <property type="match status" value="1"/>
</dbReference>
<evidence type="ECO:0000256" key="8">
    <source>
        <dbReference type="ARBA" id="ARBA00050283"/>
    </source>
</evidence>
<evidence type="ECO:0000256" key="2">
    <source>
        <dbReference type="ARBA" id="ARBA00004141"/>
    </source>
</evidence>
<feature type="chain" id="PRO_5043912333" description="4-hydroxybenzoate polyprenyltransferase, mitochondrial" evidence="10">
    <location>
        <begin position="24"/>
        <end position="277"/>
    </location>
</feature>
<name>A0AAW1SCK4_9CHLO</name>
<gene>
    <name evidence="11" type="ORF">WJX81_007576</name>
</gene>
<reference evidence="11 12" key="1">
    <citation type="journal article" date="2024" name="Nat. Commun.">
        <title>Phylogenomics reveals the evolutionary origins of lichenization in chlorophyte algae.</title>
        <authorList>
            <person name="Puginier C."/>
            <person name="Libourel C."/>
            <person name="Otte J."/>
            <person name="Skaloud P."/>
            <person name="Haon M."/>
            <person name="Grisel S."/>
            <person name="Petersen M."/>
            <person name="Berrin J.G."/>
            <person name="Delaux P.M."/>
            <person name="Dal Grande F."/>
            <person name="Keller J."/>
        </authorList>
    </citation>
    <scope>NUCLEOTIDE SEQUENCE [LARGE SCALE GENOMIC DNA]</scope>
    <source>
        <strain evidence="11 12">SAG 245.80</strain>
    </source>
</reference>
<dbReference type="FunFam" id="1.10.357.140:FF:000003">
    <property type="entry name" value="4-hydroxybenzoate polyprenyltransferase, mitochondrial"/>
    <property type="match status" value="1"/>
</dbReference>
<keyword evidence="5 9" id="KW-0812">Transmembrane</keyword>
<dbReference type="InterPro" id="IPR039653">
    <property type="entry name" value="Prenyltransferase"/>
</dbReference>
<comment type="pathway">
    <text evidence="9">Cofactor biosynthesis; ubiquinone biosynthesis.</text>
</comment>
<protein>
    <recommendedName>
        <fullName evidence="9">4-hydroxybenzoate polyprenyltransferase, mitochondrial</fullName>
        <shortName evidence="9">4-HB polyprenyltransferase</shortName>
        <ecNumber evidence="9">2.5.1.39</ecNumber>
    </recommendedName>
    <alternativeName>
        <fullName evidence="9">Para-hydroxybenzoate--polyprenyltransferase</fullName>
        <shortName evidence="9">PHB:PPT</shortName>
        <shortName evidence="9">PHB:polyprenyltransferase</shortName>
    </alternativeName>
</protein>
<dbReference type="AlphaFoldDB" id="A0AAW1SCK4"/>
<evidence type="ECO:0000256" key="6">
    <source>
        <dbReference type="ARBA" id="ARBA00022989"/>
    </source>
</evidence>
<evidence type="ECO:0000313" key="11">
    <source>
        <dbReference type="EMBL" id="KAK9843530.1"/>
    </source>
</evidence>
<dbReference type="Proteomes" id="UP001445335">
    <property type="component" value="Unassembled WGS sequence"/>
</dbReference>
<dbReference type="InterPro" id="IPR030470">
    <property type="entry name" value="UbiA_prenylTrfase_CS"/>
</dbReference>
<dbReference type="GO" id="GO:0102930">
    <property type="term" value="F:4-hydroxybenzoate geranyltransferase activity"/>
    <property type="evidence" value="ECO:0007669"/>
    <property type="project" value="UniProtKB-EC"/>
</dbReference>
<evidence type="ECO:0000256" key="3">
    <source>
        <dbReference type="ARBA" id="ARBA00005985"/>
    </source>
</evidence>
<feature type="signal peptide" evidence="10">
    <location>
        <begin position="1"/>
        <end position="23"/>
    </location>
</feature>
<organism evidence="11 12">
    <name type="scientific">Elliptochloris bilobata</name>
    <dbReference type="NCBI Taxonomy" id="381761"/>
    <lineage>
        <taxon>Eukaryota</taxon>
        <taxon>Viridiplantae</taxon>
        <taxon>Chlorophyta</taxon>
        <taxon>core chlorophytes</taxon>
        <taxon>Trebouxiophyceae</taxon>
        <taxon>Trebouxiophyceae incertae sedis</taxon>
        <taxon>Elliptochloris clade</taxon>
        <taxon>Elliptochloris</taxon>
    </lineage>
</organism>
<dbReference type="PANTHER" id="PTHR11048">
    <property type="entry name" value="PRENYLTRANSFERASES"/>
    <property type="match status" value="1"/>
</dbReference>
<comment type="function">
    <text evidence="9">Catalyzes the prenylation of para-hydroxybenzoate (PHB) with an all-trans polyprenyl group. Mediates the second step in the final reaction sequence of coenzyme Q (CoQ) biosynthesis, which is the condensation of the polyisoprenoid side chain with PHB, generating the first membrane-bound Q intermediate.</text>
</comment>
<dbReference type="InterPro" id="IPR044878">
    <property type="entry name" value="UbiA_sf"/>
</dbReference>
<feature type="transmembrane region" description="Helical" evidence="9">
    <location>
        <begin position="130"/>
        <end position="147"/>
    </location>
</feature>
<keyword evidence="6 9" id="KW-1133">Transmembrane helix</keyword>
<dbReference type="InterPro" id="IPR006370">
    <property type="entry name" value="HB_polyprenyltransferase-like"/>
</dbReference>
<keyword evidence="9" id="KW-0999">Mitochondrion inner membrane</keyword>
<accession>A0AAW1SCK4</accession>